<evidence type="ECO:0000256" key="4">
    <source>
        <dbReference type="ARBA" id="ARBA00023136"/>
    </source>
</evidence>
<evidence type="ECO:0000256" key="2">
    <source>
        <dbReference type="ARBA" id="ARBA00005722"/>
    </source>
</evidence>
<evidence type="ECO:0000256" key="1">
    <source>
        <dbReference type="ARBA" id="ARBA00004442"/>
    </source>
</evidence>
<evidence type="ECO:0000256" key="3">
    <source>
        <dbReference type="ARBA" id="ARBA00022729"/>
    </source>
</evidence>
<gene>
    <name evidence="7" type="ORF">V0U35_12845</name>
</gene>
<accession>A0ABU7M1B1</accession>
<sequence>MRRAPATSFLIGLPLLLASPALAQEEVGAPNFVAFGVATAPDHPGSDDYRFLPFGAGRATLGGVTYQVEGPGLSAAFINEGPLEAGAYVRWYGGRDDDIDDAVVRLLPERDGAAVAGGFVRLQVANGVANQYDRVYVSARAGGDLTGEYGGVFWSTSLAYATPLSRTTLFIANLSVSGSGDDYASALFSVDAAGAAASGLAPYTAEGGVQDIGLTLFLDQQVSENWSVTGVFGALQLQGDYADSPIVTVRGDDTAYFAGIGIGRRF</sequence>
<dbReference type="Proteomes" id="UP001310692">
    <property type="component" value="Unassembled WGS sequence"/>
</dbReference>
<name>A0ABU7M1B1_9PROT</name>
<protein>
    <submittedName>
        <fullName evidence="7">MipA/OmpV family protein</fullName>
    </submittedName>
</protein>
<reference evidence="7 8" key="1">
    <citation type="submission" date="2024-01" db="EMBL/GenBank/DDBJ databases">
        <title>Hyphobacterium bacterium isolated from marine sediment.</title>
        <authorList>
            <person name="Zhao S."/>
        </authorList>
    </citation>
    <scope>NUCLEOTIDE SEQUENCE [LARGE SCALE GENOMIC DNA]</scope>
    <source>
        <strain evidence="7 8">Y60-23</strain>
    </source>
</reference>
<dbReference type="InterPro" id="IPR010583">
    <property type="entry name" value="MipA"/>
</dbReference>
<keyword evidence="3 6" id="KW-0732">Signal</keyword>
<evidence type="ECO:0000313" key="7">
    <source>
        <dbReference type="EMBL" id="MEE2567568.1"/>
    </source>
</evidence>
<dbReference type="Pfam" id="PF06629">
    <property type="entry name" value="MipA"/>
    <property type="match status" value="1"/>
</dbReference>
<dbReference type="PANTHER" id="PTHR38776">
    <property type="entry name" value="MLTA-INTERACTING PROTEIN-RELATED"/>
    <property type="match status" value="1"/>
</dbReference>
<dbReference type="EMBL" id="JAZDRO010000006">
    <property type="protein sequence ID" value="MEE2567568.1"/>
    <property type="molecule type" value="Genomic_DNA"/>
</dbReference>
<proteinExistence type="inferred from homology"/>
<organism evidence="7 8">
    <name type="scientific">Hyphobacterium marinum</name>
    <dbReference type="NCBI Taxonomy" id="3116574"/>
    <lineage>
        <taxon>Bacteria</taxon>
        <taxon>Pseudomonadati</taxon>
        <taxon>Pseudomonadota</taxon>
        <taxon>Alphaproteobacteria</taxon>
        <taxon>Maricaulales</taxon>
        <taxon>Maricaulaceae</taxon>
        <taxon>Hyphobacterium</taxon>
    </lineage>
</organism>
<keyword evidence="8" id="KW-1185">Reference proteome</keyword>
<comment type="similarity">
    <text evidence="2">Belongs to the MipA/OmpV family.</text>
</comment>
<dbReference type="RefSeq" id="WP_330197133.1">
    <property type="nucleotide sequence ID" value="NZ_JAZDRO010000006.1"/>
</dbReference>
<keyword evidence="4" id="KW-0472">Membrane</keyword>
<evidence type="ECO:0000256" key="6">
    <source>
        <dbReference type="SAM" id="SignalP"/>
    </source>
</evidence>
<feature type="signal peptide" evidence="6">
    <location>
        <begin position="1"/>
        <end position="23"/>
    </location>
</feature>
<comment type="subcellular location">
    <subcellularLocation>
        <location evidence="1">Cell outer membrane</location>
    </subcellularLocation>
</comment>
<evidence type="ECO:0000313" key="8">
    <source>
        <dbReference type="Proteomes" id="UP001310692"/>
    </source>
</evidence>
<dbReference type="PANTHER" id="PTHR38776:SF1">
    <property type="entry name" value="MLTA-INTERACTING PROTEIN-RELATED"/>
    <property type="match status" value="1"/>
</dbReference>
<comment type="caution">
    <text evidence="7">The sequence shown here is derived from an EMBL/GenBank/DDBJ whole genome shotgun (WGS) entry which is preliminary data.</text>
</comment>
<keyword evidence="5" id="KW-0998">Cell outer membrane</keyword>
<feature type="chain" id="PRO_5045765863" evidence="6">
    <location>
        <begin position="24"/>
        <end position="266"/>
    </location>
</feature>
<evidence type="ECO:0000256" key="5">
    <source>
        <dbReference type="ARBA" id="ARBA00023237"/>
    </source>
</evidence>